<protein>
    <submittedName>
        <fullName evidence="1">Uncharacterized protein</fullName>
    </submittedName>
</protein>
<dbReference type="OrthoDB" id="6283219at2759"/>
<dbReference type="PANTHER" id="PTHR47331">
    <property type="entry name" value="PHD-TYPE DOMAIN-CONTAINING PROTEIN"/>
    <property type="match status" value="1"/>
</dbReference>
<comment type="caution">
    <text evidence="1">The sequence shown here is derived from an EMBL/GenBank/DDBJ whole genome shotgun (WGS) entry which is preliminary data.</text>
</comment>
<dbReference type="Proteomes" id="UP000748531">
    <property type="component" value="Unassembled WGS sequence"/>
</dbReference>
<evidence type="ECO:0000313" key="1">
    <source>
        <dbReference type="EMBL" id="KAF5394300.1"/>
    </source>
</evidence>
<evidence type="ECO:0000313" key="2">
    <source>
        <dbReference type="Proteomes" id="UP000748531"/>
    </source>
</evidence>
<dbReference type="EMBL" id="LUCH01019228">
    <property type="protein sequence ID" value="KAF5394300.1"/>
    <property type="molecule type" value="Genomic_DNA"/>
</dbReference>
<organism evidence="1 2">
    <name type="scientific">Paragonimus heterotremus</name>
    <dbReference type="NCBI Taxonomy" id="100268"/>
    <lineage>
        <taxon>Eukaryota</taxon>
        <taxon>Metazoa</taxon>
        <taxon>Spiralia</taxon>
        <taxon>Lophotrochozoa</taxon>
        <taxon>Platyhelminthes</taxon>
        <taxon>Trematoda</taxon>
        <taxon>Digenea</taxon>
        <taxon>Plagiorchiida</taxon>
        <taxon>Troglotremata</taxon>
        <taxon>Troglotrematidae</taxon>
        <taxon>Paragonimus</taxon>
    </lineage>
</organism>
<sequence length="235" mass="26832">MQRFAGNPKSYWSFAKALESSIKNRTSDKHVRLDHLIQYCDGPAKASIQHCTIFEGDRSYLVVEEILRKRLGQNHMVVKAHISELLDGPRLTDNDPAVLVQLAQQMTVYKLTLRKLSYDSDLSSSKTIETTVRRLSTELHFRWADEAAIISRSNREPQSTDLTRFVEERADAASLRYGDLAISPRQMEARPNLVDICRNIHIVQSDCSITRSMYGSRLRCSICEDSHFSDMPIIS</sequence>
<dbReference type="Pfam" id="PF03564">
    <property type="entry name" value="DUF1759"/>
    <property type="match status" value="1"/>
</dbReference>
<proteinExistence type="predicted"/>
<dbReference type="InterPro" id="IPR005312">
    <property type="entry name" value="DUF1759"/>
</dbReference>
<accession>A0A8J4WL15</accession>
<keyword evidence="2" id="KW-1185">Reference proteome</keyword>
<gene>
    <name evidence="1" type="ORF">PHET_11878</name>
</gene>
<dbReference type="AlphaFoldDB" id="A0A8J4WL15"/>
<name>A0A8J4WL15_9TREM</name>
<reference evidence="1" key="1">
    <citation type="submission" date="2019-05" db="EMBL/GenBank/DDBJ databases">
        <title>Annotation for the trematode Paragonimus heterotremus.</title>
        <authorList>
            <person name="Choi Y.-J."/>
        </authorList>
    </citation>
    <scope>NUCLEOTIDE SEQUENCE</scope>
    <source>
        <strain evidence="1">LC</strain>
    </source>
</reference>